<organism evidence="2 3">
    <name type="scientific">Otus sunia</name>
    <name type="common">Oriental scops-owl</name>
    <dbReference type="NCBI Taxonomy" id="257818"/>
    <lineage>
        <taxon>Eukaryota</taxon>
        <taxon>Metazoa</taxon>
        <taxon>Chordata</taxon>
        <taxon>Craniata</taxon>
        <taxon>Vertebrata</taxon>
        <taxon>Euteleostomi</taxon>
        <taxon>Archelosauria</taxon>
        <taxon>Archosauria</taxon>
        <taxon>Dinosauria</taxon>
        <taxon>Saurischia</taxon>
        <taxon>Theropoda</taxon>
        <taxon>Coelurosauria</taxon>
        <taxon>Aves</taxon>
        <taxon>Neognathae</taxon>
        <taxon>Neoaves</taxon>
        <taxon>Telluraves</taxon>
        <taxon>Strigiformes</taxon>
        <taxon>Strigidae</taxon>
        <taxon>Otus</taxon>
    </lineage>
</organism>
<proteinExistence type="predicted"/>
<evidence type="ECO:0000313" key="2">
    <source>
        <dbReference type="Ensembl" id="ENSOSUP00000005874.1"/>
    </source>
</evidence>
<name>A0A8C8AG90_9STRI</name>
<feature type="region of interest" description="Disordered" evidence="1">
    <location>
        <begin position="1"/>
        <end position="80"/>
    </location>
</feature>
<accession>A0A8C8AG90</accession>
<reference evidence="2" key="1">
    <citation type="submission" date="2025-08" db="UniProtKB">
        <authorList>
            <consortium name="Ensembl"/>
        </authorList>
    </citation>
    <scope>IDENTIFICATION</scope>
</reference>
<dbReference type="AlphaFoldDB" id="A0A8C8AG90"/>
<sequence>PPPQELSQESFGSQASSAPSMASMQDGGHMQRSPQMHQYSSPQPGSALSPCQSSGGQLHGINSMAGTINPQGPSYPMGGT</sequence>
<evidence type="ECO:0000256" key="1">
    <source>
        <dbReference type="SAM" id="MobiDB-lite"/>
    </source>
</evidence>
<feature type="compositionally biased region" description="Polar residues" evidence="1">
    <location>
        <begin position="1"/>
        <end position="12"/>
    </location>
</feature>
<evidence type="ECO:0000313" key="3">
    <source>
        <dbReference type="Proteomes" id="UP000694552"/>
    </source>
</evidence>
<dbReference type="Ensembl" id="ENSOSUT00000006086.1">
    <property type="protein sequence ID" value="ENSOSUP00000005874.1"/>
    <property type="gene ID" value="ENSOSUG00000004389.1"/>
</dbReference>
<protein>
    <submittedName>
        <fullName evidence="2">Uncharacterized protein</fullName>
    </submittedName>
</protein>
<reference evidence="2" key="2">
    <citation type="submission" date="2025-09" db="UniProtKB">
        <authorList>
            <consortium name="Ensembl"/>
        </authorList>
    </citation>
    <scope>IDENTIFICATION</scope>
</reference>
<feature type="compositionally biased region" description="Low complexity" evidence="1">
    <location>
        <begin position="13"/>
        <end position="25"/>
    </location>
</feature>
<keyword evidence="3" id="KW-1185">Reference proteome</keyword>
<feature type="compositionally biased region" description="Polar residues" evidence="1">
    <location>
        <begin position="32"/>
        <end position="56"/>
    </location>
</feature>
<dbReference type="Proteomes" id="UP000694552">
    <property type="component" value="Unplaced"/>
</dbReference>